<evidence type="ECO:0000256" key="1">
    <source>
        <dbReference type="SAM" id="MobiDB-lite"/>
    </source>
</evidence>
<proteinExistence type="predicted"/>
<evidence type="ECO:0000313" key="2">
    <source>
        <dbReference type="EMBL" id="GAA0312425.1"/>
    </source>
</evidence>
<keyword evidence="3" id="KW-1185">Reference proteome</keyword>
<dbReference type="EMBL" id="BAAABV010000024">
    <property type="protein sequence ID" value="GAA0312425.1"/>
    <property type="molecule type" value="Genomic_DNA"/>
</dbReference>
<reference evidence="2 3" key="1">
    <citation type="journal article" date="2019" name="Int. J. Syst. Evol. Microbiol.">
        <title>The Global Catalogue of Microorganisms (GCM) 10K type strain sequencing project: providing services to taxonomists for standard genome sequencing and annotation.</title>
        <authorList>
            <consortium name="The Broad Institute Genomics Platform"/>
            <consortium name="The Broad Institute Genome Sequencing Center for Infectious Disease"/>
            <person name="Wu L."/>
            <person name="Ma J."/>
        </authorList>
    </citation>
    <scope>NUCLEOTIDE SEQUENCE [LARGE SCALE GENOMIC DNA]</scope>
    <source>
        <strain evidence="2 3">JCM 4505</strain>
    </source>
</reference>
<sequence length="93" mass="10141">MSAKTMPTRPQVPGWDTPIDVSSTHGEPSPALLARARRGWRNLGARHGVLGVDPPGHPVRWEALANKPSADLLDRARVGWERFLLTTTEAPGE</sequence>
<gene>
    <name evidence="2" type="ORF">GCM10010302_59110</name>
</gene>
<organism evidence="2 3">
    <name type="scientific">Streptomyces polychromogenes</name>
    <dbReference type="NCBI Taxonomy" id="67342"/>
    <lineage>
        <taxon>Bacteria</taxon>
        <taxon>Bacillati</taxon>
        <taxon>Actinomycetota</taxon>
        <taxon>Actinomycetes</taxon>
        <taxon>Kitasatosporales</taxon>
        <taxon>Streptomycetaceae</taxon>
        <taxon>Streptomyces</taxon>
    </lineage>
</organism>
<comment type="caution">
    <text evidence="2">The sequence shown here is derived from an EMBL/GenBank/DDBJ whole genome shotgun (WGS) entry which is preliminary data.</text>
</comment>
<evidence type="ECO:0000313" key="3">
    <source>
        <dbReference type="Proteomes" id="UP001501867"/>
    </source>
</evidence>
<accession>A0ABN0VN07</accession>
<protein>
    <submittedName>
        <fullName evidence="2">Uncharacterized protein</fullName>
    </submittedName>
</protein>
<dbReference type="Proteomes" id="UP001501867">
    <property type="component" value="Unassembled WGS sequence"/>
</dbReference>
<dbReference type="RefSeq" id="WP_344166217.1">
    <property type="nucleotide sequence ID" value="NZ_BAAABV010000024.1"/>
</dbReference>
<name>A0ABN0VN07_9ACTN</name>
<feature type="region of interest" description="Disordered" evidence="1">
    <location>
        <begin position="1"/>
        <end position="29"/>
    </location>
</feature>